<sequence>MTTYKLLAVDVDGTLLRRDGSIHHEDLRAIRRLQAAGVPVSIATGRLYSGTRDVARQIGVIGPIACVDGSHIVHTGGDAHLYSRTIFGADATLLRSVIERHAMACFLFAQDSIVHDASGAPHVHYVRTWSSAIAEVERVLSHPYWEHDHGLLALVAIGTERQITAAVEEIRSELGHVAFVVSFPVARDPRASIFAMLVRAAGPTKGTAIAWLAEHHGCSPADVVVVGDWLNDVPMFEVAGRSFAMGQAPESVKQAATDHLEADGSLGGGIAEAIRRAFGH</sequence>
<dbReference type="InterPro" id="IPR036412">
    <property type="entry name" value="HAD-like_sf"/>
</dbReference>
<name>A0A4P2QA70_SORCE</name>
<dbReference type="OrthoDB" id="7847955at2"/>
<organism evidence="1 2">
    <name type="scientific">Sorangium cellulosum</name>
    <name type="common">Polyangium cellulosum</name>
    <dbReference type="NCBI Taxonomy" id="56"/>
    <lineage>
        <taxon>Bacteria</taxon>
        <taxon>Pseudomonadati</taxon>
        <taxon>Myxococcota</taxon>
        <taxon>Polyangia</taxon>
        <taxon>Polyangiales</taxon>
        <taxon>Polyangiaceae</taxon>
        <taxon>Sorangium</taxon>
    </lineage>
</organism>
<dbReference type="InterPro" id="IPR023214">
    <property type="entry name" value="HAD_sf"/>
</dbReference>
<dbReference type="GO" id="GO:0005829">
    <property type="term" value="C:cytosol"/>
    <property type="evidence" value="ECO:0007669"/>
    <property type="project" value="TreeGrafter"/>
</dbReference>
<dbReference type="Gene3D" id="3.30.1240.10">
    <property type="match status" value="1"/>
</dbReference>
<dbReference type="GO" id="GO:0000287">
    <property type="term" value="F:magnesium ion binding"/>
    <property type="evidence" value="ECO:0007669"/>
    <property type="project" value="TreeGrafter"/>
</dbReference>
<dbReference type="SUPFAM" id="SSF56784">
    <property type="entry name" value="HAD-like"/>
    <property type="match status" value="1"/>
</dbReference>
<dbReference type="EMBL" id="CP012670">
    <property type="protein sequence ID" value="AUX26547.1"/>
    <property type="molecule type" value="Genomic_DNA"/>
</dbReference>
<dbReference type="Gene3D" id="3.40.50.1000">
    <property type="entry name" value="HAD superfamily/HAD-like"/>
    <property type="match status" value="1"/>
</dbReference>
<dbReference type="PANTHER" id="PTHR10000">
    <property type="entry name" value="PHOSPHOSERINE PHOSPHATASE"/>
    <property type="match status" value="1"/>
</dbReference>
<protein>
    <recommendedName>
        <fullName evidence="3">Haloacid dehalogenase</fullName>
    </recommendedName>
</protein>
<evidence type="ECO:0000313" key="1">
    <source>
        <dbReference type="EMBL" id="AUX26547.1"/>
    </source>
</evidence>
<dbReference type="GO" id="GO:0016791">
    <property type="term" value="F:phosphatase activity"/>
    <property type="evidence" value="ECO:0007669"/>
    <property type="project" value="TreeGrafter"/>
</dbReference>
<dbReference type="Pfam" id="PF08282">
    <property type="entry name" value="Hydrolase_3"/>
    <property type="match status" value="1"/>
</dbReference>
<dbReference type="Proteomes" id="UP000295781">
    <property type="component" value="Chromosome"/>
</dbReference>
<dbReference type="PANTHER" id="PTHR10000:SF8">
    <property type="entry name" value="HAD SUPERFAMILY HYDROLASE-LIKE, TYPE 3"/>
    <property type="match status" value="1"/>
</dbReference>
<proteinExistence type="predicted"/>
<gene>
    <name evidence="1" type="ORF">SOCEGT47_071170</name>
</gene>
<evidence type="ECO:0008006" key="3">
    <source>
        <dbReference type="Google" id="ProtNLM"/>
    </source>
</evidence>
<evidence type="ECO:0000313" key="2">
    <source>
        <dbReference type="Proteomes" id="UP000295781"/>
    </source>
</evidence>
<dbReference type="RefSeq" id="WP_129354226.1">
    <property type="nucleotide sequence ID" value="NZ_CP012670.1"/>
</dbReference>
<dbReference type="AlphaFoldDB" id="A0A4P2QA70"/>
<reference evidence="1 2" key="1">
    <citation type="submission" date="2015-09" db="EMBL/GenBank/DDBJ databases">
        <title>Sorangium comparison.</title>
        <authorList>
            <person name="Zaburannyi N."/>
            <person name="Bunk B."/>
            <person name="Overmann J."/>
            <person name="Mueller R."/>
        </authorList>
    </citation>
    <scope>NUCLEOTIDE SEQUENCE [LARGE SCALE GENOMIC DNA]</scope>
    <source>
        <strain evidence="1 2">So ceGT47</strain>
    </source>
</reference>
<accession>A0A4P2QA70</accession>